<sequence length="337" mass="35140">MTRPFAELALAVAVLTGLLAASVSAHAHETRPAVLELRQTAPERFDVLWRTPLYEGQRLPFVLRLPDGAKQISPPIVMSLPDWHLESWRVAAPGGLVGKRVLFSGHDATTAGVVVRYAGLDGRESTAVVTPDKDGLTLAGQGSTGADFTDAVALGLRHIGYGIDHLLFVLGLICLARGGWRLVETVTAFTVAHSLTLAAAASGLVSVRAEPVNAVVALSILFLGPEMVRQLRGQSSLAIRRPAAVAFAFGLLHGLGFAGGLSGFGLSREALVVTLLGFNLGVEIGQLAFVAALLAVAASLARLGMAWPAWAGYAPAYVVGTAGAYLTIARTVVMLGI</sequence>
<accession>A0A4P6HL25</accession>
<evidence type="ECO:0000256" key="2">
    <source>
        <dbReference type="SAM" id="SignalP"/>
    </source>
</evidence>
<organism evidence="3 4">
    <name type="scientific">Solidesulfovibrio carbinolicus</name>
    <dbReference type="NCBI Taxonomy" id="296842"/>
    <lineage>
        <taxon>Bacteria</taxon>
        <taxon>Pseudomonadati</taxon>
        <taxon>Thermodesulfobacteriota</taxon>
        <taxon>Desulfovibrionia</taxon>
        <taxon>Desulfovibrionales</taxon>
        <taxon>Desulfovibrionaceae</taxon>
        <taxon>Solidesulfovibrio</taxon>
    </lineage>
</organism>
<feature type="signal peptide" evidence="2">
    <location>
        <begin position="1"/>
        <end position="27"/>
    </location>
</feature>
<feature type="transmembrane region" description="Helical" evidence="1">
    <location>
        <begin position="310"/>
        <end position="328"/>
    </location>
</feature>
<keyword evidence="1" id="KW-1133">Transmembrane helix</keyword>
<proteinExistence type="predicted"/>
<feature type="chain" id="PRO_5020551070" description="HupE/UreJ family protein" evidence="2">
    <location>
        <begin position="28"/>
        <end position="337"/>
    </location>
</feature>
<dbReference type="EMBL" id="CP026538">
    <property type="protein sequence ID" value="QAZ67366.1"/>
    <property type="molecule type" value="Genomic_DNA"/>
</dbReference>
<feature type="transmembrane region" description="Helical" evidence="1">
    <location>
        <begin position="243"/>
        <end position="264"/>
    </location>
</feature>
<dbReference type="OrthoDB" id="9808870at2"/>
<dbReference type="RefSeq" id="WP_129351887.1">
    <property type="nucleotide sequence ID" value="NZ_CP026538.1"/>
</dbReference>
<keyword evidence="1" id="KW-0472">Membrane</keyword>
<dbReference type="Pfam" id="PF13795">
    <property type="entry name" value="HupE_UreJ_2"/>
    <property type="match status" value="1"/>
</dbReference>
<evidence type="ECO:0000256" key="1">
    <source>
        <dbReference type="SAM" id="Phobius"/>
    </source>
</evidence>
<gene>
    <name evidence="3" type="ORF">C3Y92_09060</name>
</gene>
<evidence type="ECO:0000313" key="3">
    <source>
        <dbReference type="EMBL" id="QAZ67366.1"/>
    </source>
</evidence>
<dbReference type="AlphaFoldDB" id="A0A4P6HL25"/>
<evidence type="ECO:0000313" key="4">
    <source>
        <dbReference type="Proteomes" id="UP000293296"/>
    </source>
</evidence>
<protein>
    <recommendedName>
        <fullName evidence="5">HupE/UreJ family protein</fullName>
    </recommendedName>
</protein>
<dbReference type="InterPro" id="IPR032809">
    <property type="entry name" value="Put_HupE_UreJ"/>
</dbReference>
<dbReference type="Proteomes" id="UP000293296">
    <property type="component" value="Chromosome"/>
</dbReference>
<feature type="transmembrane region" description="Helical" evidence="1">
    <location>
        <begin position="284"/>
        <end position="303"/>
    </location>
</feature>
<dbReference type="KEGG" id="dcb:C3Y92_09060"/>
<reference evidence="3 4" key="1">
    <citation type="submission" date="2018-02" db="EMBL/GenBank/DDBJ databases">
        <title>Genome sequence of Desulfovibrio carbinolicus DSM 3852.</title>
        <authorList>
            <person name="Wilbanks E."/>
            <person name="Skennerton C.T."/>
            <person name="Orphan V.J."/>
        </authorList>
    </citation>
    <scope>NUCLEOTIDE SEQUENCE [LARGE SCALE GENOMIC DNA]</scope>
    <source>
        <strain evidence="3 4">DSM 3852</strain>
    </source>
</reference>
<evidence type="ECO:0008006" key="5">
    <source>
        <dbReference type="Google" id="ProtNLM"/>
    </source>
</evidence>
<keyword evidence="4" id="KW-1185">Reference proteome</keyword>
<name>A0A4P6HL25_9BACT</name>
<keyword evidence="2" id="KW-0732">Signal</keyword>
<keyword evidence="1" id="KW-0812">Transmembrane</keyword>